<name>D1A654_THECD</name>
<proteinExistence type="predicted"/>
<protein>
    <submittedName>
        <fullName evidence="1">Uncharacterized protein</fullName>
    </submittedName>
</protein>
<dbReference type="RefSeq" id="WP_012854934.1">
    <property type="nucleotide sequence ID" value="NC_013510.1"/>
</dbReference>
<keyword evidence="2" id="KW-1185">Reference proteome</keyword>
<dbReference type="AlphaFoldDB" id="D1A654"/>
<accession>D1A654</accession>
<reference evidence="1 2" key="1">
    <citation type="journal article" date="2011" name="Stand. Genomic Sci.">
        <title>Complete genome sequence of Thermomonospora curvata type strain (B9).</title>
        <authorList>
            <person name="Chertkov O."/>
            <person name="Sikorski J."/>
            <person name="Nolan M."/>
            <person name="Lapidus A."/>
            <person name="Lucas S."/>
            <person name="Del Rio T.G."/>
            <person name="Tice H."/>
            <person name="Cheng J.F."/>
            <person name="Goodwin L."/>
            <person name="Pitluck S."/>
            <person name="Liolios K."/>
            <person name="Ivanova N."/>
            <person name="Mavromatis K."/>
            <person name="Mikhailova N."/>
            <person name="Ovchinnikova G."/>
            <person name="Pati A."/>
            <person name="Chen A."/>
            <person name="Palaniappan K."/>
            <person name="Djao O.D."/>
            <person name="Land M."/>
            <person name="Hauser L."/>
            <person name="Chang Y.J."/>
            <person name="Jeffries C.D."/>
            <person name="Brettin T."/>
            <person name="Han C."/>
            <person name="Detter J.C."/>
            <person name="Rohde M."/>
            <person name="Goker M."/>
            <person name="Woyke T."/>
            <person name="Bristow J."/>
            <person name="Eisen J.A."/>
            <person name="Markowitz V."/>
            <person name="Hugenholtz P."/>
            <person name="Klenk H.P."/>
            <person name="Kyrpides N.C."/>
        </authorList>
    </citation>
    <scope>NUCLEOTIDE SEQUENCE [LARGE SCALE GENOMIC DNA]</scope>
    <source>
        <strain evidence="2">ATCC 19995 / DSM 43183 / JCM 3096 / KCTC 9072 / NBRC 15933 / NCIMB 10081 / Henssen B9</strain>
    </source>
</reference>
<evidence type="ECO:0000313" key="1">
    <source>
        <dbReference type="EMBL" id="ACZ00153.1"/>
    </source>
</evidence>
<dbReference type="KEGG" id="tcu:Tcur_4631"/>
<evidence type="ECO:0000313" key="2">
    <source>
        <dbReference type="Proteomes" id="UP000001918"/>
    </source>
</evidence>
<gene>
    <name evidence="1" type="ordered locus">Tcur_4631</name>
</gene>
<dbReference type="EMBL" id="CP001738">
    <property type="protein sequence ID" value="ACZ00153.1"/>
    <property type="molecule type" value="Genomic_DNA"/>
</dbReference>
<organism evidence="1 2">
    <name type="scientific">Thermomonospora curvata (strain ATCC 19995 / DSM 43183 / JCM 3096 / KCTC 9072 / NBRC 15933 / NCIMB 10081 / Henssen B9)</name>
    <dbReference type="NCBI Taxonomy" id="471852"/>
    <lineage>
        <taxon>Bacteria</taxon>
        <taxon>Bacillati</taxon>
        <taxon>Actinomycetota</taxon>
        <taxon>Actinomycetes</taxon>
        <taxon>Streptosporangiales</taxon>
        <taxon>Thermomonosporaceae</taxon>
        <taxon>Thermomonospora</taxon>
    </lineage>
</organism>
<dbReference type="eggNOG" id="ENOG5032136">
    <property type="taxonomic scope" value="Bacteria"/>
</dbReference>
<dbReference type="HOGENOM" id="CLU_131457_0_0_11"/>
<sequence>MGNLYEYFSAADDEEAAAALGRKGWTQDRGARTLAVKGIDPAVQIGRLEELLTGRPYAQITADPRFARRIGPSWADRGVVTLTDTLTRALAAGEESDLAQVTVDWSQIAEFDGQADPMDLAEFLFELSAIAARASERGHRLYCRWSR</sequence>
<dbReference type="Proteomes" id="UP000001918">
    <property type="component" value="Chromosome"/>
</dbReference>